<dbReference type="AlphaFoldDB" id="A0AAU7V7B1"/>
<dbReference type="InterPro" id="IPR006047">
    <property type="entry name" value="GH13_cat_dom"/>
</dbReference>
<reference evidence="3" key="1">
    <citation type="submission" date="2023-11" db="EMBL/GenBank/DDBJ databases">
        <title>Scrofimicrobium hongkongense sp. nov., isolated from a patient with peritonitis.</title>
        <authorList>
            <person name="Lao H.Y."/>
            <person name="Wong A.Y.P."/>
            <person name="Ng T.L."/>
            <person name="Wong R.Y.L."/>
            <person name="Yau M.C.Y."/>
            <person name="Lam J.Y.W."/>
            <person name="Siu G.K.H."/>
        </authorList>
    </citation>
    <scope>NUCLEOTIDE SEQUENCE</scope>
    <source>
        <strain evidence="3">R131</strain>
    </source>
</reference>
<dbReference type="InterPro" id="IPR045857">
    <property type="entry name" value="O16G_dom_2"/>
</dbReference>
<organism evidence="3">
    <name type="scientific">Scrofimicrobium appendicitidis</name>
    <dbReference type="NCBI Taxonomy" id="3079930"/>
    <lineage>
        <taxon>Bacteria</taxon>
        <taxon>Bacillati</taxon>
        <taxon>Actinomycetota</taxon>
        <taxon>Actinomycetes</taxon>
        <taxon>Actinomycetales</taxon>
        <taxon>Actinomycetaceae</taxon>
        <taxon>Scrofimicrobium</taxon>
    </lineage>
</organism>
<feature type="domain" description="Glycosyl hydrolase family 13 catalytic" evidence="2">
    <location>
        <begin position="27"/>
        <end position="438"/>
    </location>
</feature>
<proteinExistence type="inferred from homology"/>
<dbReference type="KEGG" id="sapp:SAC06_09570"/>
<gene>
    <name evidence="3" type="ORF">SAC06_09570</name>
</gene>
<dbReference type="GO" id="GO:0009313">
    <property type="term" value="P:oligosaccharide catabolic process"/>
    <property type="evidence" value="ECO:0007669"/>
    <property type="project" value="TreeGrafter"/>
</dbReference>
<dbReference type="PANTHER" id="PTHR10357:SF179">
    <property type="entry name" value="NEUTRAL AND BASIC AMINO ACID TRANSPORT PROTEIN RBAT"/>
    <property type="match status" value="1"/>
</dbReference>
<comment type="similarity">
    <text evidence="1">Belongs to the glycosyl hydrolase 13 family.</text>
</comment>
<evidence type="ECO:0000259" key="2">
    <source>
        <dbReference type="SMART" id="SM00642"/>
    </source>
</evidence>
<dbReference type="InterPro" id="IPR017853">
    <property type="entry name" value="GH"/>
</dbReference>
<dbReference type="Gene3D" id="3.20.20.80">
    <property type="entry name" value="Glycosidases"/>
    <property type="match status" value="1"/>
</dbReference>
<dbReference type="Pfam" id="PF00128">
    <property type="entry name" value="Alpha-amylase"/>
    <property type="match status" value="1"/>
</dbReference>
<evidence type="ECO:0000313" key="3">
    <source>
        <dbReference type="EMBL" id="XBW07879.1"/>
    </source>
</evidence>
<dbReference type="Gene3D" id="3.90.400.10">
    <property type="entry name" value="Oligo-1,6-glucosidase, Domain 2"/>
    <property type="match status" value="1"/>
</dbReference>
<dbReference type="CDD" id="cd11332">
    <property type="entry name" value="AmyAc_OligoGlu_TS"/>
    <property type="match status" value="1"/>
</dbReference>
<accession>A0AAU7V7B1</accession>
<dbReference type="RefSeq" id="WP_350258080.1">
    <property type="nucleotide sequence ID" value="NZ_CP138335.1"/>
</dbReference>
<sequence>METSAALHPVEGPNSAADWWQGGVFYQVYPRSFADSNRDGIGDLHGVLGRLDYLQQLGVDALWLSPFYPSPQHDTGYDVSDYFGVNPEYGTIEDFVQVVDAAHDRGLRILIDLVPNHSSSEHPLFQAALASGVGSPERDRYFFRYGGDNPPNNWGSQFGGPAWSQVQPLSGKEEDRGWWYLHLFDASQPDLNWDNPDVRHLFDEVLRFWLDLGADGFRVDVAHGLVKKPGLPDDQIGLNRLEIAPEELGRLYDQAPYFDQDDVHNIYRRWRRILDDYGPDRIMIGEVGVQDPNRKALYIRPGEMNQAFSFRVMHIGWDAPRLREALQTANGLELKFGGINTWVLSNHDVVRHATRLCYPRGSIFEGGLGPSDPRPDREMGLRRGLAYTVFLLGVPGSCYLYNGEELGLPEVLEIPDQARTDPTWERTGHRSYGRDGARVPLPWTADPVADWGPNPWLPIPDGWGELSAERQEGDPNSVLNQYRHFLQVRRQYGLGQGEWEVLDVDPDLVVVRAGHYLSVLNLGIGERKLPFTGQVILATEPPRQEDGHYWLAPNSAAWVQL</sequence>
<dbReference type="SUPFAM" id="SSF51445">
    <property type="entry name" value="(Trans)glycosidases"/>
    <property type="match status" value="1"/>
</dbReference>
<dbReference type="SMART" id="SM00642">
    <property type="entry name" value="Aamy"/>
    <property type="match status" value="1"/>
</dbReference>
<evidence type="ECO:0000256" key="1">
    <source>
        <dbReference type="ARBA" id="ARBA00008061"/>
    </source>
</evidence>
<name>A0AAU7V7B1_9ACTO</name>
<dbReference type="EMBL" id="CP138335">
    <property type="protein sequence ID" value="XBW07879.1"/>
    <property type="molecule type" value="Genomic_DNA"/>
</dbReference>
<dbReference type="PANTHER" id="PTHR10357">
    <property type="entry name" value="ALPHA-AMYLASE FAMILY MEMBER"/>
    <property type="match status" value="1"/>
</dbReference>
<dbReference type="GO" id="GO:0004556">
    <property type="term" value="F:alpha-amylase activity"/>
    <property type="evidence" value="ECO:0007669"/>
    <property type="project" value="TreeGrafter"/>
</dbReference>
<protein>
    <submittedName>
        <fullName evidence="3">Glycoside hydrolase family 13 protein</fullName>
    </submittedName>
</protein>
<keyword evidence="3" id="KW-0378">Hydrolase</keyword>